<reference evidence="1 3" key="1">
    <citation type="submission" date="2015-11" db="EMBL/GenBank/DDBJ databases">
        <title>Genomic analysis of 38 Legionella species identifies large and diverse effector repertoires.</title>
        <authorList>
            <person name="Burstein D."/>
            <person name="Amaro F."/>
            <person name="Zusman T."/>
            <person name="Lifshitz Z."/>
            <person name="Cohen O."/>
            <person name="Gilbert J.A."/>
            <person name="Pupko T."/>
            <person name="Shuman H.A."/>
            <person name="Segal G."/>
        </authorList>
    </citation>
    <scope>NUCLEOTIDE SEQUENCE [LARGE SCALE GENOMIC DNA]</scope>
    <source>
        <strain evidence="1 3">CDC#1407-AL-14</strain>
    </source>
</reference>
<organism evidence="2 4">
    <name type="scientific">Legionella birminghamensis</name>
    <dbReference type="NCBI Taxonomy" id="28083"/>
    <lineage>
        <taxon>Bacteria</taxon>
        <taxon>Pseudomonadati</taxon>
        <taxon>Pseudomonadota</taxon>
        <taxon>Gammaproteobacteria</taxon>
        <taxon>Legionellales</taxon>
        <taxon>Legionellaceae</taxon>
        <taxon>Legionella</taxon>
    </lineage>
</organism>
<evidence type="ECO:0000313" key="1">
    <source>
        <dbReference type="EMBL" id="KTC68096.1"/>
    </source>
</evidence>
<dbReference type="STRING" id="28083.Lbir_2698"/>
<name>A0A378IG62_9GAMM</name>
<reference evidence="2 4" key="2">
    <citation type="submission" date="2018-06" db="EMBL/GenBank/DDBJ databases">
        <authorList>
            <consortium name="Pathogen Informatics"/>
            <person name="Doyle S."/>
        </authorList>
    </citation>
    <scope>NUCLEOTIDE SEQUENCE [LARGE SCALE GENOMIC DNA]</scope>
    <source>
        <strain evidence="2 4">NCTC12437</strain>
    </source>
</reference>
<dbReference type="EMBL" id="LNXT01000048">
    <property type="protein sequence ID" value="KTC68096.1"/>
    <property type="molecule type" value="Genomic_DNA"/>
</dbReference>
<dbReference type="EMBL" id="UGNW01000001">
    <property type="protein sequence ID" value="STX31194.1"/>
    <property type="molecule type" value="Genomic_DNA"/>
</dbReference>
<dbReference type="AlphaFoldDB" id="A0A378IG62"/>
<dbReference type="Proteomes" id="UP000255066">
    <property type="component" value="Unassembled WGS sequence"/>
</dbReference>
<keyword evidence="3" id="KW-1185">Reference proteome</keyword>
<dbReference type="RefSeq" id="WP_058524690.1">
    <property type="nucleotide sequence ID" value="NZ_CAAAHV010000004.1"/>
</dbReference>
<dbReference type="OrthoDB" id="5643721at2"/>
<protein>
    <submittedName>
        <fullName evidence="2">Uncharacterized protein</fullName>
    </submittedName>
</protein>
<sequence length="261" mass="29932">MYSLSTVFKNNIMTQGKRFFSSLPDTLVNSNFKTFRAEPDPLKVQELVEQQKKMTDRMEKQYPGVLRGRFTPGRIVYRLCTTSPEEMIHAGGFQTKDNIFVARHSETGLNRGSICFSLLPEVAAVFYDQLPSQPKKYIYACVLEHYFAPGGKWRQVIVPGAFPVPAIWIAREVTGLTVQRELTLGAMVGQIDSQKKLLWGEHFKNFTLSHLTMPQILDYGNEDQSMEFDIIDCPQSREFQQQVERYYKCEPLSWPVSPSVS</sequence>
<gene>
    <name evidence="1" type="ORF">Lbir_2698</name>
    <name evidence="2" type="ORF">NCTC12437_00964</name>
</gene>
<dbReference type="Proteomes" id="UP000054735">
    <property type="component" value="Unassembled WGS sequence"/>
</dbReference>
<proteinExistence type="predicted"/>
<accession>A0A378IG62</accession>
<evidence type="ECO:0000313" key="4">
    <source>
        <dbReference type="Proteomes" id="UP000255066"/>
    </source>
</evidence>
<evidence type="ECO:0000313" key="2">
    <source>
        <dbReference type="EMBL" id="STX31194.1"/>
    </source>
</evidence>
<evidence type="ECO:0000313" key="3">
    <source>
        <dbReference type="Proteomes" id="UP000054735"/>
    </source>
</evidence>